<proteinExistence type="predicted"/>
<dbReference type="Proteomes" id="UP000765845">
    <property type="component" value="Unassembled WGS sequence"/>
</dbReference>
<accession>A0ABX1GJY8</accession>
<evidence type="ECO:0000256" key="1">
    <source>
        <dbReference type="SAM" id="SignalP"/>
    </source>
</evidence>
<feature type="signal peptide" evidence="1">
    <location>
        <begin position="1"/>
        <end position="21"/>
    </location>
</feature>
<evidence type="ECO:0000313" key="2">
    <source>
        <dbReference type="EMBL" id="NKI19286.1"/>
    </source>
</evidence>
<gene>
    <name evidence="2" type="ORF">HCU74_17910</name>
</gene>
<comment type="caution">
    <text evidence="2">The sequence shown here is derived from an EMBL/GenBank/DDBJ whole genome shotgun (WGS) entry which is preliminary data.</text>
</comment>
<feature type="chain" id="PRO_5045500303" evidence="1">
    <location>
        <begin position="22"/>
        <end position="147"/>
    </location>
</feature>
<keyword evidence="1" id="KW-0732">Signal</keyword>
<name>A0ABX1GJY8_9GAMM</name>
<sequence length="147" mass="15204">MNVKKLLIASALASAAVSAQAQLPIDLGAAPMSFGGLPSPDFSALPLNALSDAGIPVNPPIARFADGGLQLIGMGAIIAQNPESALRPVEMLAIPVAYTLAPGFEQLVNRPEQTPEYYMGGGTILLPDIAILPRIPLVTEPLMLPTP</sequence>
<reference evidence="2 3" key="1">
    <citation type="submission" date="2020-04" db="EMBL/GenBank/DDBJ databases">
        <authorList>
            <person name="Yoon J."/>
        </authorList>
    </citation>
    <scope>NUCLEOTIDE SEQUENCE [LARGE SCALE GENOMIC DNA]</scope>
    <source>
        <strain evidence="2 3">KMU-166</strain>
    </source>
</reference>
<dbReference type="RefSeq" id="WP_168451807.1">
    <property type="nucleotide sequence ID" value="NZ_JAAWWK010000007.1"/>
</dbReference>
<keyword evidence="3" id="KW-1185">Reference proteome</keyword>
<dbReference type="EMBL" id="JAAWWK010000007">
    <property type="protein sequence ID" value="NKI19286.1"/>
    <property type="molecule type" value="Genomic_DNA"/>
</dbReference>
<organism evidence="2 3">
    <name type="scientific">Spongiibacter thalassae</name>
    <dbReference type="NCBI Taxonomy" id="2721624"/>
    <lineage>
        <taxon>Bacteria</taxon>
        <taxon>Pseudomonadati</taxon>
        <taxon>Pseudomonadota</taxon>
        <taxon>Gammaproteobacteria</taxon>
        <taxon>Cellvibrionales</taxon>
        <taxon>Spongiibacteraceae</taxon>
        <taxon>Spongiibacter</taxon>
    </lineage>
</organism>
<protein>
    <submittedName>
        <fullName evidence="2">Uncharacterized protein</fullName>
    </submittedName>
</protein>
<evidence type="ECO:0000313" key="3">
    <source>
        <dbReference type="Proteomes" id="UP000765845"/>
    </source>
</evidence>